<protein>
    <recommendedName>
        <fullName evidence="1">FCP1 homology domain-containing protein</fullName>
    </recommendedName>
</protein>
<dbReference type="InterPro" id="IPR036412">
    <property type="entry name" value="HAD-like_sf"/>
</dbReference>
<name>A0AAD5XVC7_9FUNG</name>
<dbReference type="PANTHER" id="PTHR48493:SF1">
    <property type="entry name" value="UBIQUITIN-LIKE DOMAIN-CONTAINING CTD PHOSPHATASE 1"/>
    <property type="match status" value="1"/>
</dbReference>
<feature type="non-terminal residue" evidence="2">
    <location>
        <position position="185"/>
    </location>
</feature>
<dbReference type="PROSITE" id="PS50969">
    <property type="entry name" value="FCP1"/>
    <property type="match status" value="1"/>
</dbReference>
<evidence type="ECO:0000313" key="2">
    <source>
        <dbReference type="EMBL" id="KAJ3199886.1"/>
    </source>
</evidence>
<feature type="domain" description="FCP1 homology" evidence="1">
    <location>
        <begin position="124"/>
        <end position="185"/>
    </location>
</feature>
<gene>
    <name evidence="2" type="ORF">HK099_002969</name>
</gene>
<proteinExistence type="predicted"/>
<dbReference type="GO" id="GO:0004722">
    <property type="term" value="F:protein serine/threonine phosphatase activity"/>
    <property type="evidence" value="ECO:0007669"/>
    <property type="project" value="TreeGrafter"/>
</dbReference>
<dbReference type="InterPro" id="IPR004274">
    <property type="entry name" value="FCP1_dom"/>
</dbReference>
<dbReference type="Gene3D" id="3.40.50.1000">
    <property type="entry name" value="HAD superfamily/HAD-like"/>
    <property type="match status" value="1"/>
</dbReference>
<organism evidence="2 3">
    <name type="scientific">Clydaea vesicula</name>
    <dbReference type="NCBI Taxonomy" id="447962"/>
    <lineage>
        <taxon>Eukaryota</taxon>
        <taxon>Fungi</taxon>
        <taxon>Fungi incertae sedis</taxon>
        <taxon>Chytridiomycota</taxon>
        <taxon>Chytridiomycota incertae sedis</taxon>
        <taxon>Chytridiomycetes</taxon>
        <taxon>Lobulomycetales</taxon>
        <taxon>Lobulomycetaceae</taxon>
        <taxon>Clydaea</taxon>
    </lineage>
</organism>
<reference evidence="2" key="1">
    <citation type="submission" date="2020-05" db="EMBL/GenBank/DDBJ databases">
        <title>Phylogenomic resolution of chytrid fungi.</title>
        <authorList>
            <person name="Stajich J.E."/>
            <person name="Amses K."/>
            <person name="Simmons R."/>
            <person name="Seto K."/>
            <person name="Myers J."/>
            <person name="Bonds A."/>
            <person name="Quandt C.A."/>
            <person name="Barry K."/>
            <person name="Liu P."/>
            <person name="Grigoriev I."/>
            <person name="Longcore J.E."/>
            <person name="James T.Y."/>
        </authorList>
    </citation>
    <scope>NUCLEOTIDE SEQUENCE</scope>
    <source>
        <strain evidence="2">JEL0476</strain>
    </source>
</reference>
<dbReference type="PANTHER" id="PTHR48493">
    <property type="entry name" value="UBIQUITIN-LIKE DOMAIN-CONTAINING CTD PHOSPHATASE 1"/>
    <property type="match status" value="1"/>
</dbReference>
<dbReference type="Proteomes" id="UP001211065">
    <property type="component" value="Unassembled WGS sequence"/>
</dbReference>
<dbReference type="GO" id="GO:0005634">
    <property type="term" value="C:nucleus"/>
    <property type="evidence" value="ECO:0007669"/>
    <property type="project" value="TreeGrafter"/>
</dbReference>
<dbReference type="Pfam" id="PF03031">
    <property type="entry name" value="NIF"/>
    <property type="match status" value="1"/>
</dbReference>
<evidence type="ECO:0000313" key="3">
    <source>
        <dbReference type="Proteomes" id="UP001211065"/>
    </source>
</evidence>
<dbReference type="AlphaFoldDB" id="A0AAD5XVC7"/>
<dbReference type="GO" id="GO:0090364">
    <property type="term" value="P:regulation of proteasome assembly"/>
    <property type="evidence" value="ECO:0007669"/>
    <property type="project" value="InterPro"/>
</dbReference>
<dbReference type="EMBL" id="JADGJW010002016">
    <property type="protein sequence ID" value="KAJ3199886.1"/>
    <property type="molecule type" value="Genomic_DNA"/>
</dbReference>
<sequence length="185" mass="22220">MPTKFTFYQLKRELYLVTFIPPHRQNLIKLTLGRKYEDKEKLENLKLAKICNFEMLEFIEAISEKKDINFSENNFDDDIHPLFTFYSGPDEKEKNLKSFQLDKINSKNLNFLIENVNIVLINEFRSEKKLLVLDLDYTLFDSKTKVLNDFTEVARPGLIEFLTNVYQHYDLVIWSQTTWKYLERK</sequence>
<dbReference type="Gene3D" id="3.10.20.90">
    <property type="entry name" value="Phosphatidylinositol 3-kinase Catalytic Subunit, Chain A, domain 1"/>
    <property type="match status" value="1"/>
</dbReference>
<evidence type="ECO:0000259" key="1">
    <source>
        <dbReference type="PROSITE" id="PS50969"/>
    </source>
</evidence>
<keyword evidence="3" id="KW-1185">Reference proteome</keyword>
<accession>A0AAD5XVC7</accession>
<dbReference type="InterPro" id="IPR051658">
    <property type="entry name" value="UBLCP1"/>
</dbReference>
<comment type="caution">
    <text evidence="2">The sequence shown here is derived from an EMBL/GenBank/DDBJ whole genome shotgun (WGS) entry which is preliminary data.</text>
</comment>
<dbReference type="SUPFAM" id="SSF56784">
    <property type="entry name" value="HAD-like"/>
    <property type="match status" value="1"/>
</dbReference>
<dbReference type="InterPro" id="IPR023214">
    <property type="entry name" value="HAD_sf"/>
</dbReference>